<gene>
    <name evidence="4" type="ORF">L5014_29850</name>
</gene>
<evidence type="ECO:0000313" key="4">
    <source>
        <dbReference type="EMBL" id="MCG5077497.1"/>
    </source>
</evidence>
<dbReference type="GO" id="GO:0004672">
    <property type="term" value="F:protein kinase activity"/>
    <property type="evidence" value="ECO:0007669"/>
    <property type="project" value="InterPro"/>
</dbReference>
<comment type="caution">
    <text evidence="4">The sequence shown here is derived from an EMBL/GenBank/DDBJ whole genome shotgun (WGS) entry which is preliminary data.</text>
</comment>
<dbReference type="InterPro" id="IPR000719">
    <property type="entry name" value="Prot_kinase_dom"/>
</dbReference>
<evidence type="ECO:0000256" key="1">
    <source>
        <dbReference type="SAM" id="Coils"/>
    </source>
</evidence>
<dbReference type="AlphaFoldDB" id="A0A9X1ULK8"/>
<dbReference type="InterPro" id="IPR011009">
    <property type="entry name" value="Kinase-like_dom_sf"/>
</dbReference>
<sequence length="647" mass="71153">MEYYDGQGRRITLGRVLGRGGEGSVHEVSSIGQNVVAKVYHDPLAHDKQAKLRAMIARADDRLKDIAAWPIQTLHPSANGPVRGFLMPRASNAEPLHHLYGPAHRKQQFPSADWAFLVNAARNVAAAFSTIHASGCVIGDVNPNLVFVARNSLARLIDCDSFQIPNGKAPYLCEVGVPHFTAPELQGLSSFKGLLRTPNHDNFGLALLVFHLLLLGRHPFFGVYSGQRDMPPEKAIQEFRYAYAVPVGKRGMRPPPNTVGPEILPPAMAAMFERAFSEDGAKPGGRPTATDWITALNGLKVQLRECATNPAHRYYGGLGSCPWCELERQTGYIAFLGVVSVPPATGAGGSSFHIGQVWAAITGAASPGTAPAPAFVRPADMKAKPPPTDLRAARMWRLARRCAAVGVVILGIFKLQHLLIGVLIVAAVLFFGWNKEQPEVGRRKEALANAKRISVAAWSQWNKFATDKLFQEKLAELRQAREEYEDLGNRFTSDRNKLQANVRELQLRKYLEGFFISDHDIPGIGPVRKATLSSFGVESAADISWNRVKAISGFGEQLTRELVGWRKRLEGQFVFDPAKGVDPADIVALQQRYVQLRSQLEAQLTAGPEALRQISVKIERQRTMVREMVLNADQQVAQAELDLKVVQ</sequence>
<dbReference type="SUPFAM" id="SSF56112">
    <property type="entry name" value="Protein kinase-like (PK-like)"/>
    <property type="match status" value="1"/>
</dbReference>
<evidence type="ECO:0000256" key="2">
    <source>
        <dbReference type="SAM" id="Phobius"/>
    </source>
</evidence>
<keyword evidence="2" id="KW-0472">Membrane</keyword>
<proteinExistence type="predicted"/>
<keyword evidence="5" id="KW-1185">Reference proteome</keyword>
<dbReference type="Proteomes" id="UP001139308">
    <property type="component" value="Unassembled WGS sequence"/>
</dbReference>
<accession>A0A9X1ULK8</accession>
<feature type="coiled-coil region" evidence="1">
    <location>
        <begin position="467"/>
        <end position="497"/>
    </location>
</feature>
<name>A0A9X1ULK8_9BURK</name>
<keyword evidence="2" id="KW-1133">Transmembrane helix</keyword>
<dbReference type="EMBL" id="JAKLJA010000037">
    <property type="protein sequence ID" value="MCG5077497.1"/>
    <property type="molecule type" value="Genomic_DNA"/>
</dbReference>
<keyword evidence="2" id="KW-0812">Transmembrane</keyword>
<protein>
    <submittedName>
        <fullName evidence="4">Helix-hairpin-helix domain-containing protein</fullName>
    </submittedName>
</protein>
<evidence type="ECO:0000259" key="3">
    <source>
        <dbReference type="PROSITE" id="PS50011"/>
    </source>
</evidence>
<reference evidence="4" key="1">
    <citation type="submission" date="2022-01" db="EMBL/GenBank/DDBJ databases">
        <title>Genome sequence and assembly of Parabukholderia sp. RG36.</title>
        <authorList>
            <person name="Chhetri G."/>
        </authorList>
    </citation>
    <scope>NUCLEOTIDE SEQUENCE</scope>
    <source>
        <strain evidence="4">RG36</strain>
    </source>
</reference>
<keyword evidence="1" id="KW-0175">Coiled coil</keyword>
<feature type="domain" description="Protein kinase" evidence="3">
    <location>
        <begin position="11"/>
        <end position="315"/>
    </location>
</feature>
<feature type="transmembrane region" description="Helical" evidence="2">
    <location>
        <begin position="404"/>
        <end position="433"/>
    </location>
</feature>
<evidence type="ECO:0000313" key="5">
    <source>
        <dbReference type="Proteomes" id="UP001139308"/>
    </source>
</evidence>
<organism evidence="4 5">
    <name type="scientific">Paraburkholderia tagetis</name>
    <dbReference type="NCBI Taxonomy" id="2913261"/>
    <lineage>
        <taxon>Bacteria</taxon>
        <taxon>Pseudomonadati</taxon>
        <taxon>Pseudomonadota</taxon>
        <taxon>Betaproteobacteria</taxon>
        <taxon>Burkholderiales</taxon>
        <taxon>Burkholderiaceae</taxon>
        <taxon>Paraburkholderia</taxon>
    </lineage>
</organism>
<dbReference type="PROSITE" id="PS50011">
    <property type="entry name" value="PROTEIN_KINASE_DOM"/>
    <property type="match status" value="1"/>
</dbReference>
<dbReference type="GO" id="GO:0005524">
    <property type="term" value="F:ATP binding"/>
    <property type="evidence" value="ECO:0007669"/>
    <property type="project" value="InterPro"/>
</dbReference>
<dbReference type="RefSeq" id="WP_238467397.1">
    <property type="nucleotide sequence ID" value="NZ_JAKLJA010000037.1"/>
</dbReference>
<dbReference type="Gene3D" id="1.10.510.10">
    <property type="entry name" value="Transferase(Phosphotransferase) domain 1"/>
    <property type="match status" value="1"/>
</dbReference>